<feature type="transmembrane region" description="Helical" evidence="7">
    <location>
        <begin position="261"/>
        <end position="278"/>
    </location>
</feature>
<dbReference type="InterPro" id="IPR003439">
    <property type="entry name" value="ABC_transporter-like_ATP-bd"/>
</dbReference>
<evidence type="ECO:0000256" key="4">
    <source>
        <dbReference type="ARBA" id="ARBA00022840"/>
    </source>
</evidence>
<dbReference type="SUPFAM" id="SSF52540">
    <property type="entry name" value="P-loop containing nucleoside triphosphate hydrolases"/>
    <property type="match status" value="1"/>
</dbReference>
<comment type="subcellular location">
    <subcellularLocation>
        <location evidence="1">Cell membrane</location>
        <topology evidence="1">Multi-pass membrane protein</topology>
    </subcellularLocation>
</comment>
<dbReference type="SUPFAM" id="SSF90123">
    <property type="entry name" value="ABC transporter transmembrane region"/>
    <property type="match status" value="1"/>
</dbReference>
<keyword evidence="4 10" id="KW-0067">ATP-binding</keyword>
<gene>
    <name evidence="10" type="ORF">T190115A13A_80056</name>
</gene>
<dbReference type="Pfam" id="PF00664">
    <property type="entry name" value="ABC_membrane"/>
    <property type="match status" value="1"/>
</dbReference>
<dbReference type="PANTHER" id="PTHR24221:SF654">
    <property type="entry name" value="ATP-BINDING CASSETTE SUB-FAMILY B MEMBER 6"/>
    <property type="match status" value="1"/>
</dbReference>
<dbReference type="Gene3D" id="1.20.1560.10">
    <property type="entry name" value="ABC transporter type 1, transmembrane domain"/>
    <property type="match status" value="1"/>
</dbReference>
<keyword evidence="11" id="KW-1185">Reference proteome</keyword>
<feature type="transmembrane region" description="Helical" evidence="7">
    <location>
        <begin position="145"/>
        <end position="165"/>
    </location>
</feature>
<dbReference type="InterPro" id="IPR039421">
    <property type="entry name" value="Type_1_exporter"/>
</dbReference>
<evidence type="ECO:0000256" key="7">
    <source>
        <dbReference type="SAM" id="Phobius"/>
    </source>
</evidence>
<evidence type="ECO:0000256" key="2">
    <source>
        <dbReference type="ARBA" id="ARBA00022692"/>
    </source>
</evidence>
<dbReference type="GO" id="GO:0005524">
    <property type="term" value="F:ATP binding"/>
    <property type="evidence" value="ECO:0007669"/>
    <property type="project" value="UniProtKB-KW"/>
</dbReference>
<dbReference type="InterPro" id="IPR027417">
    <property type="entry name" value="P-loop_NTPase"/>
</dbReference>
<dbReference type="Gene3D" id="3.40.50.300">
    <property type="entry name" value="P-loop containing nucleotide triphosphate hydrolases"/>
    <property type="match status" value="1"/>
</dbReference>
<sequence>MINKIIQILPQYKISSLFKYQGQLLLLNLLDLISVAYLIPIITLILSKEKFVELLEKYNVGPEWITKTNLIIFLIAFTFFYIIKNSIQIKINKNLLEFLKTLKSLIAEKRVENFINGDYLYYKEYDRGELINVVMQATVHFCSKLLYPLMQLVSELLLLLILVATSFYIQWQFMLLLLSVFMIFGISMYLKKRMSIHKINEQFFSLHTKVSSIILDILNGVLDIKSSQSESFFIEGFKTKNKELNQITSTLEATGYNYSKYFEICLVICITLMGYYFYNNSLGVINLSILAGIGFKIIPSLNKILNYLTLIKAHSYSIDILIKYDREKKEERITEISFKKEIQLKEISFGFKKSDAVFNHVNFSIKPTEIIGVKGATGVGKTTLLQIIMGLIDPKLGSRYVDSKKVDCHFLSFTSYVNQQPYLFNKTVLENITMGKENVDYEYLNSLCEKLELSSTISNLREKYDTQIVQNDSFFSGGQKQRICIARALYSKPKLLILDEATNQQDSVLENKIFHLIHNLAKQNEMAVIVVSHNKELEKFYDKTYEVKDKKIVLL</sequence>
<dbReference type="EMBL" id="CAXJRC010000045">
    <property type="protein sequence ID" value="CAL2108481.1"/>
    <property type="molecule type" value="Genomic_DNA"/>
</dbReference>
<reference evidence="10 11" key="1">
    <citation type="submission" date="2024-05" db="EMBL/GenBank/DDBJ databases">
        <authorList>
            <person name="Duchaud E."/>
        </authorList>
    </citation>
    <scope>NUCLEOTIDE SEQUENCE [LARGE SCALE GENOMIC DNA]</scope>
    <source>
        <strain evidence="10">Ena-SAMPLE-TAB-13-05-2024-13:56:06:370-140305</strain>
    </source>
</reference>
<proteinExistence type="predicted"/>
<feature type="transmembrane region" description="Helical" evidence="7">
    <location>
        <begin position="64"/>
        <end position="83"/>
    </location>
</feature>
<evidence type="ECO:0000256" key="3">
    <source>
        <dbReference type="ARBA" id="ARBA00022741"/>
    </source>
</evidence>
<feature type="transmembrane region" description="Helical" evidence="7">
    <location>
        <begin position="24"/>
        <end position="44"/>
    </location>
</feature>
<evidence type="ECO:0000256" key="1">
    <source>
        <dbReference type="ARBA" id="ARBA00004651"/>
    </source>
</evidence>
<dbReference type="Pfam" id="PF00005">
    <property type="entry name" value="ABC_tran"/>
    <property type="match status" value="1"/>
</dbReference>
<dbReference type="CDD" id="cd03228">
    <property type="entry name" value="ABCC_MRP_Like"/>
    <property type="match status" value="1"/>
</dbReference>
<feature type="transmembrane region" description="Helical" evidence="7">
    <location>
        <begin position="171"/>
        <end position="190"/>
    </location>
</feature>
<dbReference type="PANTHER" id="PTHR24221">
    <property type="entry name" value="ATP-BINDING CASSETTE SUB-FAMILY B"/>
    <property type="match status" value="1"/>
</dbReference>
<protein>
    <submittedName>
        <fullName evidence="10">ATP-binding cassette domain-containing protein</fullName>
    </submittedName>
</protein>
<keyword evidence="5 7" id="KW-1133">Transmembrane helix</keyword>
<evidence type="ECO:0000256" key="6">
    <source>
        <dbReference type="ARBA" id="ARBA00023136"/>
    </source>
</evidence>
<keyword evidence="3" id="KW-0547">Nucleotide-binding</keyword>
<name>A0ABM9PRP8_9FLAO</name>
<organism evidence="10 11">
    <name type="scientific">Tenacibaculum vairaonense</name>
    <dbReference type="NCBI Taxonomy" id="3137860"/>
    <lineage>
        <taxon>Bacteria</taxon>
        <taxon>Pseudomonadati</taxon>
        <taxon>Bacteroidota</taxon>
        <taxon>Flavobacteriia</taxon>
        <taxon>Flavobacteriales</taxon>
        <taxon>Flavobacteriaceae</taxon>
        <taxon>Tenacibaculum</taxon>
    </lineage>
</organism>
<keyword evidence="6 7" id="KW-0472">Membrane</keyword>
<dbReference type="SMART" id="SM00382">
    <property type="entry name" value="AAA"/>
    <property type="match status" value="1"/>
</dbReference>
<evidence type="ECO:0000313" key="10">
    <source>
        <dbReference type="EMBL" id="CAL2108481.1"/>
    </source>
</evidence>
<evidence type="ECO:0000259" key="8">
    <source>
        <dbReference type="PROSITE" id="PS50893"/>
    </source>
</evidence>
<feature type="domain" description="ABC transmembrane type-1" evidence="9">
    <location>
        <begin position="118"/>
        <end position="313"/>
    </location>
</feature>
<dbReference type="PROSITE" id="PS50929">
    <property type="entry name" value="ABC_TM1F"/>
    <property type="match status" value="1"/>
</dbReference>
<dbReference type="InterPro" id="IPR011527">
    <property type="entry name" value="ABC1_TM_dom"/>
</dbReference>
<dbReference type="InterPro" id="IPR017871">
    <property type="entry name" value="ABC_transporter-like_CS"/>
</dbReference>
<dbReference type="PROSITE" id="PS00211">
    <property type="entry name" value="ABC_TRANSPORTER_1"/>
    <property type="match status" value="1"/>
</dbReference>
<dbReference type="InterPro" id="IPR036640">
    <property type="entry name" value="ABC1_TM_sf"/>
</dbReference>
<keyword evidence="2 7" id="KW-0812">Transmembrane</keyword>
<evidence type="ECO:0000259" key="9">
    <source>
        <dbReference type="PROSITE" id="PS50929"/>
    </source>
</evidence>
<accession>A0ABM9PRP8</accession>
<feature type="domain" description="ABC transporter" evidence="8">
    <location>
        <begin position="342"/>
        <end position="555"/>
    </location>
</feature>
<dbReference type="RefSeq" id="WP_348740092.1">
    <property type="nucleotide sequence ID" value="NZ_CAXJRC010000045.1"/>
</dbReference>
<dbReference type="Proteomes" id="UP001497602">
    <property type="component" value="Unassembled WGS sequence"/>
</dbReference>
<comment type="caution">
    <text evidence="10">The sequence shown here is derived from an EMBL/GenBank/DDBJ whole genome shotgun (WGS) entry which is preliminary data.</text>
</comment>
<dbReference type="InterPro" id="IPR003593">
    <property type="entry name" value="AAA+_ATPase"/>
</dbReference>
<dbReference type="PROSITE" id="PS50893">
    <property type="entry name" value="ABC_TRANSPORTER_2"/>
    <property type="match status" value="1"/>
</dbReference>
<evidence type="ECO:0000313" key="11">
    <source>
        <dbReference type="Proteomes" id="UP001497602"/>
    </source>
</evidence>
<evidence type="ECO:0000256" key="5">
    <source>
        <dbReference type="ARBA" id="ARBA00022989"/>
    </source>
</evidence>